<evidence type="ECO:0000313" key="3">
    <source>
        <dbReference type="Proteomes" id="UP000028524"/>
    </source>
</evidence>
<evidence type="ECO:0000313" key="2">
    <source>
        <dbReference type="EMBL" id="KFA62453.1"/>
    </source>
</evidence>
<dbReference type="AlphaFoldDB" id="A0A084QER8"/>
<organism evidence="2 3">
    <name type="scientific">Stachybotrys chlorohalonatus (strain IBT 40285)</name>
    <dbReference type="NCBI Taxonomy" id="1283841"/>
    <lineage>
        <taxon>Eukaryota</taxon>
        <taxon>Fungi</taxon>
        <taxon>Dikarya</taxon>
        <taxon>Ascomycota</taxon>
        <taxon>Pezizomycotina</taxon>
        <taxon>Sordariomycetes</taxon>
        <taxon>Hypocreomycetidae</taxon>
        <taxon>Hypocreales</taxon>
        <taxon>Stachybotryaceae</taxon>
        <taxon>Stachybotrys</taxon>
    </lineage>
</organism>
<dbReference type="OrthoDB" id="10276881at2759"/>
<dbReference type="HOGENOM" id="CLU_1687865_0_0_1"/>
<evidence type="ECO:0000256" key="1">
    <source>
        <dbReference type="SAM" id="MobiDB-lite"/>
    </source>
</evidence>
<feature type="region of interest" description="Disordered" evidence="1">
    <location>
        <begin position="1"/>
        <end position="42"/>
    </location>
</feature>
<protein>
    <submittedName>
        <fullName evidence="2">Uncharacterized protein</fullName>
    </submittedName>
</protein>
<dbReference type="EMBL" id="KL660796">
    <property type="protein sequence ID" value="KFA62453.1"/>
    <property type="molecule type" value="Genomic_DNA"/>
</dbReference>
<accession>A0A084QER8</accession>
<keyword evidence="3" id="KW-1185">Reference proteome</keyword>
<dbReference type="InParanoid" id="A0A084QER8"/>
<dbReference type="Proteomes" id="UP000028524">
    <property type="component" value="Unassembled WGS sequence"/>
</dbReference>
<sequence length="156" mass="17126">MSSHHAQAAGLPARPPGFTPINHPRLEASAHRSGGTSWDRSLSFKPSTHQKLSLLNRELWSFNQRCPGVPLVRACLEQVATQLFEASYFASGWGPFGEGTDAGRKLVAIQEGTAWLEGVYDALLEMERMGGVFKGDHAGNAGLMIEKSMLERYRKT</sequence>
<proteinExistence type="predicted"/>
<reference evidence="2 3" key="1">
    <citation type="journal article" date="2014" name="BMC Genomics">
        <title>Comparative genome sequencing reveals chemotype-specific gene clusters in the toxigenic black mold Stachybotrys.</title>
        <authorList>
            <person name="Semeiks J."/>
            <person name="Borek D."/>
            <person name="Otwinowski Z."/>
            <person name="Grishin N.V."/>
        </authorList>
    </citation>
    <scope>NUCLEOTIDE SEQUENCE [LARGE SCALE GENOMIC DNA]</scope>
    <source>
        <strain evidence="2 3">IBT 40285</strain>
    </source>
</reference>
<gene>
    <name evidence="2" type="ORF">S40285_10387</name>
</gene>
<name>A0A084QER8_STAC4</name>